<dbReference type="Proteomes" id="UP000011514">
    <property type="component" value="Unassembled WGS sequence"/>
</dbReference>
<sequence>MTVSKQYLKGKEAVILAYNEDDNEIAIIPLEEDYDRTDVYSLQWNDDRVSMSVSGFLKQNNIKPDQTIRYPPEWDEDIGSEQVPGALVIDLDQEGEVSPAANDGSDEEAGEAEA</sequence>
<accession>M0DU94</accession>
<protein>
    <submittedName>
        <fullName evidence="2">Uncharacterized protein</fullName>
    </submittedName>
</protein>
<feature type="compositionally biased region" description="Acidic residues" evidence="1">
    <location>
        <begin position="104"/>
        <end position="114"/>
    </location>
</feature>
<comment type="caution">
    <text evidence="2">The sequence shown here is derived from an EMBL/GenBank/DDBJ whole genome shotgun (WGS) entry which is preliminary data.</text>
</comment>
<evidence type="ECO:0000256" key="1">
    <source>
        <dbReference type="SAM" id="MobiDB-lite"/>
    </source>
</evidence>
<reference evidence="2 3" key="1">
    <citation type="journal article" date="2014" name="PLoS Genet.">
        <title>Phylogenetically driven sequencing of extremely halophilic archaea reveals strategies for static and dynamic osmo-response.</title>
        <authorList>
            <person name="Becker E.A."/>
            <person name="Seitzer P.M."/>
            <person name="Tritt A."/>
            <person name="Larsen D."/>
            <person name="Krusor M."/>
            <person name="Yao A.I."/>
            <person name="Wu D."/>
            <person name="Madern D."/>
            <person name="Eisen J.A."/>
            <person name="Darling A.E."/>
            <person name="Facciotti M.T."/>
        </authorList>
    </citation>
    <scope>NUCLEOTIDE SEQUENCE [LARGE SCALE GENOMIC DNA]</scope>
    <source>
        <strain evidence="2 3">DSM 1137</strain>
    </source>
</reference>
<evidence type="ECO:0000313" key="2">
    <source>
        <dbReference type="EMBL" id="ELZ38277.1"/>
    </source>
</evidence>
<organism evidence="2 3">
    <name type="scientific">Halorubrum saccharovorum DSM 1137</name>
    <dbReference type="NCBI Taxonomy" id="1227484"/>
    <lineage>
        <taxon>Archaea</taxon>
        <taxon>Methanobacteriati</taxon>
        <taxon>Methanobacteriota</taxon>
        <taxon>Stenosarchaea group</taxon>
        <taxon>Halobacteria</taxon>
        <taxon>Halobacteriales</taxon>
        <taxon>Haloferacaceae</taxon>
        <taxon>Halorubrum</taxon>
    </lineage>
</organism>
<evidence type="ECO:0000313" key="3">
    <source>
        <dbReference type="Proteomes" id="UP000011514"/>
    </source>
</evidence>
<name>M0DU94_9EURY</name>
<proteinExistence type="predicted"/>
<dbReference type="PATRIC" id="fig|1227484.4.peg.1965"/>
<feature type="region of interest" description="Disordered" evidence="1">
    <location>
        <begin position="91"/>
        <end position="114"/>
    </location>
</feature>
<dbReference type="AlphaFoldDB" id="M0DU94"/>
<keyword evidence="3" id="KW-1185">Reference proteome</keyword>
<gene>
    <name evidence="2" type="ORF">C471_09965</name>
</gene>
<dbReference type="EMBL" id="AOJE01000057">
    <property type="protein sequence ID" value="ELZ38277.1"/>
    <property type="molecule type" value="Genomic_DNA"/>
</dbReference>